<evidence type="ECO:0000313" key="2">
    <source>
        <dbReference type="EMBL" id="SHG42138.1"/>
    </source>
</evidence>
<dbReference type="STRING" id="930117.SAMN05216225_103227"/>
<evidence type="ECO:0000313" key="3">
    <source>
        <dbReference type="Proteomes" id="UP000183988"/>
    </source>
</evidence>
<keyword evidence="2" id="KW-0449">Lipoprotein</keyword>
<feature type="chain" id="PRO_5038397269" evidence="1">
    <location>
        <begin position="23"/>
        <end position="191"/>
    </location>
</feature>
<feature type="signal peptide" evidence="1">
    <location>
        <begin position="1"/>
        <end position="22"/>
    </location>
</feature>
<keyword evidence="3" id="KW-1185">Reference proteome</keyword>
<keyword evidence="1" id="KW-0732">Signal</keyword>
<dbReference type="EMBL" id="FQVW01000032">
    <property type="protein sequence ID" value="SHG42138.1"/>
    <property type="molecule type" value="Genomic_DNA"/>
</dbReference>
<accession>A0A1M5JNN4</accession>
<evidence type="ECO:0000256" key="1">
    <source>
        <dbReference type="SAM" id="SignalP"/>
    </source>
</evidence>
<dbReference type="Proteomes" id="UP000183988">
    <property type="component" value="Unassembled WGS sequence"/>
</dbReference>
<reference evidence="2 3" key="1">
    <citation type="submission" date="2016-11" db="EMBL/GenBank/DDBJ databases">
        <authorList>
            <person name="Jaros S."/>
            <person name="Januszkiewicz K."/>
            <person name="Wedrychowicz H."/>
        </authorList>
    </citation>
    <scope>NUCLEOTIDE SEQUENCE [LARGE SCALE GENOMIC DNA]</scope>
    <source>
        <strain evidence="2 3">IBRC-M 10683</strain>
    </source>
</reference>
<dbReference type="InterPro" id="IPR019076">
    <property type="entry name" value="Spore_lipoprot_YhcN/YlaJ-like"/>
</dbReference>
<name>A0A1M5JNN4_9BACI</name>
<gene>
    <name evidence="2" type="ORF">SAMN05216225_103227</name>
</gene>
<proteinExistence type="predicted"/>
<dbReference type="PROSITE" id="PS51257">
    <property type="entry name" value="PROKAR_LIPOPROTEIN"/>
    <property type="match status" value="1"/>
</dbReference>
<dbReference type="Pfam" id="PF09580">
    <property type="entry name" value="Spore_YhcN_YlaJ"/>
    <property type="match status" value="1"/>
</dbReference>
<organism evidence="2 3">
    <name type="scientific">Ornithinibacillus halophilus</name>
    <dbReference type="NCBI Taxonomy" id="930117"/>
    <lineage>
        <taxon>Bacteria</taxon>
        <taxon>Bacillati</taxon>
        <taxon>Bacillota</taxon>
        <taxon>Bacilli</taxon>
        <taxon>Bacillales</taxon>
        <taxon>Bacillaceae</taxon>
        <taxon>Ornithinibacillus</taxon>
    </lineage>
</organism>
<sequence>MKNILYSLIFVVIALSACSSNDGTMGEHEKIADQLDPTGDEGTLGDPEYNDSEAHTRLGFVNYTKDQFEQDPNKNRVVTMDRKEMADIISRIIIRHEAFDEIATLVTGEEVLIAYEKNDTLSDQEAADVARKSAMSVLPRFFEIYVSDNNTLIGDIQSLHNSTTTDDDYKNTLNRIIKEMDKEPPEDNENN</sequence>
<dbReference type="AlphaFoldDB" id="A0A1M5JNN4"/>
<dbReference type="RefSeq" id="WP_072891206.1">
    <property type="nucleotide sequence ID" value="NZ_FQVW01000032.1"/>
</dbReference>
<protein>
    <submittedName>
        <fullName evidence="2">Sporulation lipoprotein YhcN/YlaJ (Spore_YhcN_YlaJ)</fullName>
    </submittedName>
</protein>